<dbReference type="EMBL" id="LQOD01000227">
    <property type="protein sequence ID" value="KXT92961.1"/>
    <property type="molecule type" value="Genomic_DNA"/>
</dbReference>
<proteinExistence type="predicted"/>
<name>A0A139PS33_STRMT</name>
<sequence length="38" mass="4429">MTHKTDTVSSKYRFELAYKEAEKKSLKQKDVLPSVQTL</sequence>
<dbReference type="AlphaFoldDB" id="A0A139PS33"/>
<evidence type="ECO:0000313" key="1">
    <source>
        <dbReference type="EMBL" id="KXT92961.1"/>
    </source>
</evidence>
<dbReference type="Proteomes" id="UP000070458">
    <property type="component" value="Unassembled WGS sequence"/>
</dbReference>
<accession>A0A139PS33</accession>
<organism evidence="1 2">
    <name type="scientific">Streptococcus mitis</name>
    <dbReference type="NCBI Taxonomy" id="28037"/>
    <lineage>
        <taxon>Bacteria</taxon>
        <taxon>Bacillati</taxon>
        <taxon>Bacillota</taxon>
        <taxon>Bacilli</taxon>
        <taxon>Lactobacillales</taxon>
        <taxon>Streptococcaceae</taxon>
        <taxon>Streptococcus</taxon>
        <taxon>Streptococcus mitis group</taxon>
    </lineage>
</organism>
<dbReference type="PATRIC" id="fig|28037.233.peg.1201"/>
<gene>
    <name evidence="1" type="ORF">SMIDD26_01041</name>
</gene>
<reference evidence="1 2" key="1">
    <citation type="submission" date="2016-01" db="EMBL/GenBank/DDBJ databases">
        <title>Highly variable Streptococcus oralis are common among viridans streptococci isolated from primates.</title>
        <authorList>
            <person name="Denapaite D."/>
            <person name="Rieger M."/>
            <person name="Koendgen S."/>
            <person name="Brueckner R."/>
            <person name="Ochigava I."/>
            <person name="Kappeler P."/>
            <person name="Maetz-Rensing K."/>
            <person name="Leendertz F."/>
            <person name="Hakenbeck R."/>
        </authorList>
    </citation>
    <scope>NUCLEOTIDE SEQUENCE [LARGE SCALE GENOMIC DNA]</scope>
    <source>
        <strain evidence="1 2">DD26</strain>
    </source>
</reference>
<comment type="caution">
    <text evidence="1">The sequence shown here is derived from an EMBL/GenBank/DDBJ whole genome shotgun (WGS) entry which is preliminary data.</text>
</comment>
<protein>
    <submittedName>
        <fullName evidence="1">Uncharacterized protein</fullName>
    </submittedName>
</protein>
<evidence type="ECO:0000313" key="2">
    <source>
        <dbReference type="Proteomes" id="UP000070458"/>
    </source>
</evidence>